<name>A0A167HFL8_9FLAO</name>
<dbReference type="STRING" id="1763537.ULVI_08155"/>
<reference evidence="1 2" key="1">
    <citation type="submission" date="2016-02" db="EMBL/GenBank/DDBJ databases">
        <title>Ulvibacter sp. LPB0005, isolated from Thais luteostoma.</title>
        <authorList>
            <person name="Shin S.-K."/>
            <person name="Yi H."/>
        </authorList>
    </citation>
    <scope>NUCLEOTIDE SEQUENCE [LARGE SCALE GENOMIC DNA]</scope>
    <source>
        <strain evidence="1 2">LPB0005</strain>
    </source>
</reference>
<dbReference type="OrthoDB" id="1192239at2"/>
<dbReference type="PROSITE" id="PS51257">
    <property type="entry name" value="PROKAR_LIPOPROTEIN"/>
    <property type="match status" value="1"/>
</dbReference>
<dbReference type="AlphaFoldDB" id="A0A167HFL8"/>
<evidence type="ECO:0008006" key="3">
    <source>
        <dbReference type="Google" id="ProtNLM"/>
    </source>
</evidence>
<evidence type="ECO:0000313" key="2">
    <source>
        <dbReference type="Proteomes" id="UP000077013"/>
    </source>
</evidence>
<keyword evidence="2" id="KW-1185">Reference proteome</keyword>
<evidence type="ECO:0000313" key="1">
    <source>
        <dbReference type="EMBL" id="OAB78554.1"/>
    </source>
</evidence>
<dbReference type="SUPFAM" id="SSF54427">
    <property type="entry name" value="NTF2-like"/>
    <property type="match status" value="1"/>
</dbReference>
<comment type="caution">
    <text evidence="1">The sequence shown here is derived from an EMBL/GenBank/DDBJ whole genome shotgun (WGS) entry which is preliminary data.</text>
</comment>
<dbReference type="InterPro" id="IPR032710">
    <property type="entry name" value="NTF2-like_dom_sf"/>
</dbReference>
<dbReference type="Gene3D" id="3.10.450.50">
    <property type="match status" value="1"/>
</dbReference>
<accession>A0A167HFL8</accession>
<proteinExistence type="predicted"/>
<dbReference type="Proteomes" id="UP000077013">
    <property type="component" value="Unassembled WGS sequence"/>
</dbReference>
<sequence>MCFKIQLLPKEFLLIIITMFVLTSCTSNIKKEAPVGENKTELREKRQAEIEANFTKRLQQHLDAISARDLETLERTLSPKGNMLLILPQTEMTTTVSEFMDYHVAWFKEPNWTLESKIIATEVELRMGMAIVEATYREPNRNGEPYYNKMIISYDLKKYNGQWYIIKDHMCSIEKSTDN</sequence>
<protein>
    <recommendedName>
        <fullName evidence="3">SnoaL-like domain-containing protein</fullName>
    </recommendedName>
</protein>
<organism evidence="1 2">
    <name type="scientific">Cochleicola gelatinilyticus</name>
    <dbReference type="NCBI Taxonomy" id="1763537"/>
    <lineage>
        <taxon>Bacteria</taxon>
        <taxon>Pseudomonadati</taxon>
        <taxon>Bacteroidota</taxon>
        <taxon>Flavobacteriia</taxon>
        <taxon>Flavobacteriales</taxon>
        <taxon>Flavobacteriaceae</taxon>
        <taxon>Cochleicola</taxon>
    </lineage>
</organism>
<gene>
    <name evidence="1" type="ORF">ULVI_08155</name>
</gene>
<dbReference type="RefSeq" id="WP_068591660.1">
    <property type="nucleotide sequence ID" value="NZ_LRXL01000037.1"/>
</dbReference>
<dbReference type="EMBL" id="LRXL01000037">
    <property type="protein sequence ID" value="OAB78554.1"/>
    <property type="molecule type" value="Genomic_DNA"/>
</dbReference>